<dbReference type="CDD" id="cd11466">
    <property type="entry name" value="bHLH_TS_HAND"/>
    <property type="match status" value="1"/>
</dbReference>
<evidence type="ECO:0000256" key="4">
    <source>
        <dbReference type="ARBA" id="ARBA00023163"/>
    </source>
</evidence>
<dbReference type="InterPro" id="IPR036638">
    <property type="entry name" value="HLH_DNA-bd_sf"/>
</dbReference>
<proteinExistence type="predicted"/>
<evidence type="ECO:0000313" key="9">
    <source>
        <dbReference type="Proteomes" id="UP000594260"/>
    </source>
</evidence>
<dbReference type="RefSeq" id="XP_022660850.1">
    <property type="nucleotide sequence ID" value="XM_022805115.1"/>
</dbReference>
<evidence type="ECO:0000256" key="2">
    <source>
        <dbReference type="ARBA" id="ARBA00023015"/>
    </source>
</evidence>
<feature type="domain" description="BHLH" evidence="7">
    <location>
        <begin position="114"/>
        <end position="166"/>
    </location>
</feature>
<keyword evidence="4" id="KW-0804">Transcription</keyword>
<feature type="region of interest" description="Disordered" evidence="6">
    <location>
        <begin position="38"/>
        <end position="70"/>
    </location>
</feature>
<dbReference type="PANTHER" id="PTHR23349:SF68">
    <property type="entry name" value="FI14601P"/>
    <property type="match status" value="1"/>
</dbReference>
<feature type="compositionally biased region" description="Polar residues" evidence="6">
    <location>
        <begin position="60"/>
        <end position="70"/>
    </location>
</feature>
<dbReference type="GO" id="GO:0032502">
    <property type="term" value="P:developmental process"/>
    <property type="evidence" value="ECO:0007669"/>
    <property type="project" value="TreeGrafter"/>
</dbReference>
<keyword evidence="3" id="KW-0238">DNA-binding</keyword>
<dbReference type="InterPro" id="IPR011598">
    <property type="entry name" value="bHLH_dom"/>
</dbReference>
<dbReference type="GO" id="GO:0005634">
    <property type="term" value="C:nucleus"/>
    <property type="evidence" value="ECO:0007669"/>
    <property type="project" value="UniProtKB-SubCell"/>
</dbReference>
<dbReference type="Proteomes" id="UP000594260">
    <property type="component" value="Unplaced"/>
</dbReference>
<keyword evidence="9" id="KW-1185">Reference proteome</keyword>
<evidence type="ECO:0000313" key="8">
    <source>
        <dbReference type="EnsemblMetazoa" id="XP_022660850"/>
    </source>
</evidence>
<evidence type="ECO:0000256" key="1">
    <source>
        <dbReference type="ARBA" id="ARBA00004123"/>
    </source>
</evidence>
<keyword evidence="5" id="KW-0539">Nucleus</keyword>
<dbReference type="GO" id="GO:0000977">
    <property type="term" value="F:RNA polymerase II transcription regulatory region sequence-specific DNA binding"/>
    <property type="evidence" value="ECO:0007669"/>
    <property type="project" value="TreeGrafter"/>
</dbReference>
<sequence length="280" mass="30320">MTTALPFHAGAMSSINSYGYYSDYGGGSDYWTSNSPYPNSVSSHGESPDPYVSPAPHTHGPSSAPRSYFGSSTLSSTTSYAVDSHSYAGSGGYPGSEPRLETEPSADARRLGPKRRVTANRKERRRTASINNAFSDLRDCIPNVPPDTKLSKIKTLRLATSYIAYLMELLDSENANLDALTTLPGHGFKAELGKRTRTPEQEERRKRELALAMLHAPGRGKKGRTGWPQHVWALELETNNPQHHHSGATGNPSEGPPGLTPLMPPPTSEHLHGTGSTIEL</sequence>
<feature type="compositionally biased region" description="Pro residues" evidence="6">
    <location>
        <begin position="254"/>
        <end position="267"/>
    </location>
</feature>
<feature type="region of interest" description="Disordered" evidence="6">
    <location>
        <begin position="240"/>
        <end position="280"/>
    </location>
</feature>
<keyword evidence="2" id="KW-0805">Transcription regulation</keyword>
<name>A0A7M7KGX0_VARDE</name>
<feature type="compositionally biased region" description="Basic and acidic residues" evidence="6">
    <location>
        <begin position="98"/>
        <end position="110"/>
    </location>
</feature>
<dbReference type="PROSITE" id="PS50888">
    <property type="entry name" value="BHLH"/>
    <property type="match status" value="1"/>
</dbReference>
<protein>
    <recommendedName>
        <fullName evidence="7">BHLH domain-containing protein</fullName>
    </recommendedName>
</protein>
<organism evidence="8 9">
    <name type="scientific">Varroa destructor</name>
    <name type="common">Honeybee mite</name>
    <dbReference type="NCBI Taxonomy" id="109461"/>
    <lineage>
        <taxon>Eukaryota</taxon>
        <taxon>Metazoa</taxon>
        <taxon>Ecdysozoa</taxon>
        <taxon>Arthropoda</taxon>
        <taxon>Chelicerata</taxon>
        <taxon>Arachnida</taxon>
        <taxon>Acari</taxon>
        <taxon>Parasitiformes</taxon>
        <taxon>Mesostigmata</taxon>
        <taxon>Gamasina</taxon>
        <taxon>Dermanyssoidea</taxon>
        <taxon>Varroidae</taxon>
        <taxon>Varroa</taxon>
    </lineage>
</organism>
<dbReference type="InParanoid" id="A0A7M7KGX0"/>
<feature type="region of interest" description="Disordered" evidence="6">
    <location>
        <begin position="88"/>
        <end position="110"/>
    </location>
</feature>
<evidence type="ECO:0000256" key="3">
    <source>
        <dbReference type="ARBA" id="ARBA00023125"/>
    </source>
</evidence>
<reference evidence="8" key="1">
    <citation type="submission" date="2021-01" db="UniProtKB">
        <authorList>
            <consortium name="EnsemblMetazoa"/>
        </authorList>
    </citation>
    <scope>IDENTIFICATION</scope>
</reference>
<dbReference type="EnsemblMetazoa" id="XM_022805115">
    <property type="protein sequence ID" value="XP_022660850"/>
    <property type="gene ID" value="LOC111250223"/>
</dbReference>
<dbReference type="SMART" id="SM00353">
    <property type="entry name" value="HLH"/>
    <property type="match status" value="1"/>
</dbReference>
<dbReference type="OrthoDB" id="10055449at2759"/>
<dbReference type="FunFam" id="4.10.280.10:FF:000010">
    <property type="entry name" value="Scleraxis bHLH transcription factor"/>
    <property type="match status" value="1"/>
</dbReference>
<evidence type="ECO:0000259" key="7">
    <source>
        <dbReference type="PROSITE" id="PS50888"/>
    </source>
</evidence>
<dbReference type="SUPFAM" id="SSF47459">
    <property type="entry name" value="HLH, helix-loop-helix DNA-binding domain"/>
    <property type="match status" value="1"/>
</dbReference>
<dbReference type="InterPro" id="IPR050283">
    <property type="entry name" value="E-box_TF_Regulators"/>
</dbReference>
<dbReference type="Pfam" id="PF00010">
    <property type="entry name" value="HLH"/>
    <property type="match status" value="1"/>
</dbReference>
<comment type="subcellular location">
    <subcellularLocation>
        <location evidence="1">Nucleus</location>
    </subcellularLocation>
</comment>
<evidence type="ECO:0000256" key="5">
    <source>
        <dbReference type="ARBA" id="ARBA00023242"/>
    </source>
</evidence>
<evidence type="ECO:0000256" key="6">
    <source>
        <dbReference type="SAM" id="MobiDB-lite"/>
    </source>
</evidence>
<dbReference type="Gene3D" id="4.10.280.10">
    <property type="entry name" value="Helix-loop-helix DNA-binding domain"/>
    <property type="match status" value="1"/>
</dbReference>
<dbReference type="KEGG" id="vde:111250223"/>
<dbReference type="GeneID" id="111250223"/>
<dbReference type="GO" id="GO:0046983">
    <property type="term" value="F:protein dimerization activity"/>
    <property type="evidence" value="ECO:0007669"/>
    <property type="project" value="InterPro"/>
</dbReference>
<dbReference type="AlphaFoldDB" id="A0A7M7KGX0"/>
<dbReference type="PANTHER" id="PTHR23349">
    <property type="entry name" value="BASIC HELIX-LOOP-HELIX TRANSCRIPTION FACTOR, TWIST"/>
    <property type="match status" value="1"/>
</dbReference>
<dbReference type="GO" id="GO:0000981">
    <property type="term" value="F:DNA-binding transcription factor activity, RNA polymerase II-specific"/>
    <property type="evidence" value="ECO:0007669"/>
    <property type="project" value="TreeGrafter"/>
</dbReference>
<accession>A0A7M7KGX0</accession>